<organism evidence="2 3">
    <name type="scientific">Alicyclobacillus mali</name>
    <name type="common">ex Roth et al. 2021</name>
    <dbReference type="NCBI Taxonomy" id="1123961"/>
    <lineage>
        <taxon>Bacteria</taxon>
        <taxon>Bacillati</taxon>
        <taxon>Bacillota</taxon>
        <taxon>Bacilli</taxon>
        <taxon>Bacillales</taxon>
        <taxon>Alicyclobacillaceae</taxon>
        <taxon>Alicyclobacillus</taxon>
    </lineage>
</organism>
<evidence type="ECO:0000256" key="1">
    <source>
        <dbReference type="SAM" id="MobiDB-lite"/>
    </source>
</evidence>
<dbReference type="InterPro" id="IPR013320">
    <property type="entry name" value="ConA-like_dom_sf"/>
</dbReference>
<dbReference type="CDD" id="cd13426">
    <property type="entry name" value="Peptidase_G1"/>
    <property type="match status" value="1"/>
</dbReference>
<dbReference type="Gene3D" id="2.60.120.700">
    <property type="entry name" value="Peptidase G1"/>
    <property type="match status" value="1"/>
</dbReference>
<protein>
    <recommendedName>
        <fullName evidence="4">Peptidase A4 family protein</fullName>
    </recommendedName>
</protein>
<evidence type="ECO:0000313" key="2">
    <source>
        <dbReference type="EMBL" id="MBF8377973.1"/>
    </source>
</evidence>
<dbReference type="InterPro" id="IPR038656">
    <property type="entry name" value="Peptidase_G1_sf"/>
</dbReference>
<dbReference type="SUPFAM" id="SSF49899">
    <property type="entry name" value="Concanavalin A-like lectins/glucanases"/>
    <property type="match status" value="1"/>
</dbReference>
<dbReference type="PANTHER" id="PTHR37536">
    <property type="entry name" value="PUTATIVE (AFU_ORTHOLOGUE AFUA_3G02970)-RELATED"/>
    <property type="match status" value="1"/>
</dbReference>
<evidence type="ECO:0000313" key="3">
    <source>
        <dbReference type="Proteomes" id="UP000642910"/>
    </source>
</evidence>
<evidence type="ECO:0008006" key="4">
    <source>
        <dbReference type="Google" id="ProtNLM"/>
    </source>
</evidence>
<keyword evidence="3" id="KW-1185">Reference proteome</keyword>
<proteinExistence type="predicted"/>
<comment type="caution">
    <text evidence="2">The sequence shown here is derived from an EMBL/GenBank/DDBJ whole genome shotgun (WGS) entry which is preliminary data.</text>
</comment>
<reference evidence="2 3" key="1">
    <citation type="submission" date="2020-11" db="EMBL/GenBank/DDBJ databases">
        <title>Genomic insight of Alicyclobacillus mali FL 18 reveals a new arsenic-resistant strain, with potential in environmental biotechnology.</title>
        <authorList>
            <person name="Fiorentino G."/>
            <person name="Gallo G."/>
            <person name="Aulitto M."/>
        </authorList>
    </citation>
    <scope>NUCLEOTIDE SEQUENCE [LARGE SCALE GENOMIC DNA]</scope>
    <source>
        <strain evidence="2 3">FL 18</strain>
    </source>
</reference>
<gene>
    <name evidence="2" type="ORF">IW967_08850</name>
</gene>
<name>A0ABS0F3W7_9BACL</name>
<sequence length="274" mass="29509">MLEVSSGDHPSSQAPGARSRAASVHSVLSTDASPRGPGGALSVADLGWATLNWSGYALTAGHYWDISGSWVVPAVNPSGKNSYSSTWIGIDGFSNNDLIQVGTEQNYVDGHPQYFAWWEIRPIHPTEIIIPSMAIAPGDAMYARIHRGTRGRWVITLDDLSQNEQFTLAQPYQGPGASAEWIQEAPEIRGRVSALANYGTLTFVPETVNGRAPRLTPSEGGYMVDDNLIMSVPSSPNPETGGFEVFYVAPASHREQTLLSSPGVWPPPAPRLEP</sequence>
<dbReference type="Pfam" id="PF01828">
    <property type="entry name" value="Peptidase_A4"/>
    <property type="match status" value="1"/>
</dbReference>
<feature type="region of interest" description="Disordered" evidence="1">
    <location>
        <begin position="1"/>
        <end position="37"/>
    </location>
</feature>
<dbReference type="EMBL" id="JADPKZ010000040">
    <property type="protein sequence ID" value="MBF8377973.1"/>
    <property type="molecule type" value="Genomic_DNA"/>
</dbReference>
<dbReference type="InterPro" id="IPR000250">
    <property type="entry name" value="Peptidase_G1"/>
</dbReference>
<dbReference type="Proteomes" id="UP000642910">
    <property type="component" value="Unassembled WGS sequence"/>
</dbReference>
<accession>A0ABS0F3W7</accession>
<dbReference type="PANTHER" id="PTHR37536:SF1">
    <property type="entry name" value="ASPERGILLOPEPSIN, PUTAITVE (AFU_ORTHOLOGUE AFUA_7G01200)"/>
    <property type="match status" value="1"/>
</dbReference>